<feature type="region of interest" description="Disordered" evidence="1">
    <location>
        <begin position="74"/>
        <end position="107"/>
    </location>
</feature>
<protein>
    <submittedName>
        <fullName evidence="5">THOC2</fullName>
    </submittedName>
</protein>
<dbReference type="AlphaFoldDB" id="A0A0N4THT1"/>
<evidence type="ECO:0000313" key="5">
    <source>
        <dbReference type="WBParaSite" id="BPAG_0000777001-mRNA-1"/>
    </source>
</evidence>
<organism evidence="5">
    <name type="scientific">Brugia pahangi</name>
    <name type="common">Filarial nematode worm</name>
    <dbReference type="NCBI Taxonomy" id="6280"/>
    <lineage>
        <taxon>Eukaryota</taxon>
        <taxon>Metazoa</taxon>
        <taxon>Ecdysozoa</taxon>
        <taxon>Nematoda</taxon>
        <taxon>Chromadorea</taxon>
        <taxon>Rhabditida</taxon>
        <taxon>Spirurina</taxon>
        <taxon>Spiruromorpha</taxon>
        <taxon>Filarioidea</taxon>
        <taxon>Onchocercidae</taxon>
        <taxon>Brugia</taxon>
    </lineage>
</organism>
<name>A0A0N4THT1_BRUPA</name>
<dbReference type="Proteomes" id="UP000278627">
    <property type="component" value="Unassembled WGS sequence"/>
</dbReference>
<gene>
    <name evidence="3" type="ORF">BPAG_LOCUS7731</name>
</gene>
<reference evidence="5" key="1">
    <citation type="submission" date="2017-02" db="UniProtKB">
        <authorList>
            <consortium name="WormBaseParasite"/>
        </authorList>
    </citation>
    <scope>IDENTIFICATION</scope>
</reference>
<accession>A0A0N4THT1</accession>
<dbReference type="WBParaSite" id="BPAG_0000777001-mRNA-1">
    <property type="protein sequence ID" value="BPAG_0000777001-mRNA-1"/>
    <property type="gene ID" value="BPAG_0000777001"/>
</dbReference>
<evidence type="ECO:0000256" key="2">
    <source>
        <dbReference type="SAM" id="Phobius"/>
    </source>
</evidence>
<feature type="compositionally biased region" description="Basic and acidic residues" evidence="1">
    <location>
        <begin position="74"/>
        <end position="86"/>
    </location>
</feature>
<sequence>LQRKIEIERQQKEKIVHDIRALVKPSASVNSDSLAARKHSVSCYIQSKLTYTGGYTPTPIALLKSVEKAKIEAEQKKNSEENDNQKDVTNLKSKVKGGKMKDKSKSVKVKKVENVEASKQQSTKGKSQSVAKKKLNEQLSIEDLFETDVCLFIFALYLFSLLLLYPTRCLLVRNCSMSGYGNSFSMIFKQILKTLSLLVQLSTLLLVI</sequence>
<reference evidence="3 4" key="2">
    <citation type="submission" date="2018-11" db="EMBL/GenBank/DDBJ databases">
        <authorList>
            <consortium name="Pathogen Informatics"/>
        </authorList>
    </citation>
    <scope>NUCLEOTIDE SEQUENCE [LARGE SCALE GENOMIC DNA]</scope>
</reference>
<dbReference type="EMBL" id="UZAD01009300">
    <property type="protein sequence ID" value="VDN88917.1"/>
    <property type="molecule type" value="Genomic_DNA"/>
</dbReference>
<keyword evidence="2" id="KW-0812">Transmembrane</keyword>
<keyword evidence="2" id="KW-0472">Membrane</keyword>
<evidence type="ECO:0000256" key="1">
    <source>
        <dbReference type="SAM" id="MobiDB-lite"/>
    </source>
</evidence>
<keyword evidence="4" id="KW-1185">Reference proteome</keyword>
<evidence type="ECO:0000313" key="4">
    <source>
        <dbReference type="Proteomes" id="UP000278627"/>
    </source>
</evidence>
<proteinExistence type="predicted"/>
<feature type="transmembrane region" description="Helical" evidence="2">
    <location>
        <begin position="149"/>
        <end position="167"/>
    </location>
</feature>
<evidence type="ECO:0000313" key="3">
    <source>
        <dbReference type="EMBL" id="VDN88917.1"/>
    </source>
</evidence>
<dbReference type="STRING" id="6280.A0A0N4THT1"/>
<keyword evidence="2" id="KW-1133">Transmembrane helix</keyword>